<dbReference type="eggNOG" id="KOG1336">
    <property type="taxonomic scope" value="Eukaryota"/>
</dbReference>
<dbReference type="InterPro" id="IPR036188">
    <property type="entry name" value="FAD/NAD-bd_sf"/>
</dbReference>
<reference evidence="10" key="4">
    <citation type="journal article" date="2015" name="G3 (Bethesda)">
        <title>Genome sequences of three phytopathogenic species of the Magnaporthaceae family of fungi.</title>
        <authorList>
            <person name="Okagaki L.H."/>
            <person name="Nunes C.C."/>
            <person name="Sailsbery J."/>
            <person name="Clay B."/>
            <person name="Brown D."/>
            <person name="John T."/>
            <person name="Oh Y."/>
            <person name="Young N."/>
            <person name="Fitzgerald M."/>
            <person name="Haas B.J."/>
            <person name="Zeng Q."/>
            <person name="Young S."/>
            <person name="Adiconis X."/>
            <person name="Fan L."/>
            <person name="Levin J.Z."/>
            <person name="Mitchell T.K."/>
            <person name="Okubara P.A."/>
            <person name="Farman M.L."/>
            <person name="Kohn L.M."/>
            <person name="Birren B."/>
            <person name="Ma L.-J."/>
            <person name="Dean R.A."/>
        </authorList>
    </citation>
    <scope>NUCLEOTIDE SEQUENCE</scope>
    <source>
        <strain evidence="10">ATCC 64411 / 73-15</strain>
    </source>
</reference>
<evidence type="ECO:0000256" key="2">
    <source>
        <dbReference type="ARBA" id="ARBA00005096"/>
    </source>
</evidence>
<dbReference type="AlphaFoldDB" id="A0A0C4E4W9"/>
<evidence type="ECO:0000256" key="6">
    <source>
        <dbReference type="ARBA" id="ARBA00023004"/>
    </source>
</evidence>
<dbReference type="VEuPathDB" id="FungiDB:MAPG_07523"/>
<dbReference type="Pfam" id="PF07992">
    <property type="entry name" value="Pyr_redox_2"/>
    <property type="match status" value="1"/>
</dbReference>
<reference evidence="10" key="5">
    <citation type="submission" date="2015-06" db="UniProtKB">
        <authorList>
            <consortium name="EnsemblFungi"/>
        </authorList>
    </citation>
    <scope>IDENTIFICATION</scope>
    <source>
        <strain evidence="10">ATCC 64411</strain>
    </source>
</reference>
<gene>
    <name evidence="9" type="ORF">MAPG_07523</name>
</gene>
<organism evidence="10 11">
    <name type="scientific">Magnaporthiopsis poae (strain ATCC 64411 / 73-15)</name>
    <name type="common">Kentucky bluegrass fungus</name>
    <name type="synonym">Magnaporthe poae</name>
    <dbReference type="NCBI Taxonomy" id="644358"/>
    <lineage>
        <taxon>Eukaryota</taxon>
        <taxon>Fungi</taxon>
        <taxon>Dikarya</taxon>
        <taxon>Ascomycota</taxon>
        <taxon>Pezizomycotina</taxon>
        <taxon>Sordariomycetes</taxon>
        <taxon>Sordariomycetidae</taxon>
        <taxon>Magnaporthales</taxon>
        <taxon>Magnaporthaceae</taxon>
        <taxon>Magnaporthiopsis</taxon>
    </lineage>
</organism>
<evidence type="ECO:0000256" key="7">
    <source>
        <dbReference type="ARBA" id="ARBA00023014"/>
    </source>
</evidence>
<sequence length="219" mass="23855">MAVGNGNRTKVVVVGLGMVGISFIEKLLKLDARSREYDIVVIGEEPYLAYNRVGLTSFFEHRQVDSLYLNPKEWYDAVEDNALGYHLNTTVTEIQPDRKRVVCSDGQEVSYDILVLATGSDAVLPKHTPGHDANGVFVYRTIGDLERLIAFSATRKGTTGAVVGGGLLGLEAAKAMLDLACYDKVTVVERNSWVLSRQLDADAGAMVVEQVRDLASTCS</sequence>
<dbReference type="EMBL" id="GL876971">
    <property type="protein sequence ID" value="KLU88538.1"/>
    <property type="molecule type" value="Genomic_DNA"/>
</dbReference>
<proteinExistence type="predicted"/>
<keyword evidence="5" id="KW-0560">Oxidoreductase</keyword>
<feature type="domain" description="FAD/NAD(P)-binding" evidence="8">
    <location>
        <begin position="10"/>
        <end position="212"/>
    </location>
</feature>
<reference evidence="11" key="1">
    <citation type="submission" date="2010-05" db="EMBL/GenBank/DDBJ databases">
        <title>The genome sequence of Magnaporthe poae strain ATCC 64411.</title>
        <authorList>
            <person name="Ma L.-J."/>
            <person name="Dead R."/>
            <person name="Young S."/>
            <person name="Zeng Q."/>
            <person name="Koehrsen M."/>
            <person name="Alvarado L."/>
            <person name="Berlin A."/>
            <person name="Chapman S.B."/>
            <person name="Chen Z."/>
            <person name="Freedman E."/>
            <person name="Gellesch M."/>
            <person name="Goldberg J."/>
            <person name="Griggs A."/>
            <person name="Gujja S."/>
            <person name="Heilman E.R."/>
            <person name="Heiman D."/>
            <person name="Hepburn T."/>
            <person name="Howarth C."/>
            <person name="Jen D."/>
            <person name="Larson L."/>
            <person name="Mehta T."/>
            <person name="Neiman D."/>
            <person name="Pearson M."/>
            <person name="Roberts A."/>
            <person name="Saif S."/>
            <person name="Shea T."/>
            <person name="Shenoy N."/>
            <person name="Sisk P."/>
            <person name="Stolte C."/>
            <person name="Sykes S."/>
            <person name="Walk T."/>
            <person name="White J."/>
            <person name="Yandava C."/>
            <person name="Haas B."/>
            <person name="Nusbaum C."/>
            <person name="Birren B."/>
        </authorList>
    </citation>
    <scope>NUCLEOTIDE SEQUENCE [LARGE SCALE GENOMIC DNA]</scope>
    <source>
        <strain evidence="11">ATCC 64411 / 73-15</strain>
    </source>
</reference>
<comment type="cofactor">
    <cofactor evidence="1">
        <name>siroheme</name>
        <dbReference type="ChEBI" id="CHEBI:60052"/>
    </cofactor>
</comment>
<reference evidence="9" key="2">
    <citation type="submission" date="2010-05" db="EMBL/GenBank/DDBJ databases">
        <title>The Genome Sequence of Magnaporthe poae strain ATCC 64411.</title>
        <authorList>
            <consortium name="The Broad Institute Genome Sequencing Platform"/>
            <consortium name="Broad Institute Genome Sequencing Center for Infectious Disease"/>
            <person name="Ma L.-J."/>
            <person name="Dead R."/>
            <person name="Young S."/>
            <person name="Zeng Q."/>
            <person name="Koehrsen M."/>
            <person name="Alvarado L."/>
            <person name="Berlin A."/>
            <person name="Chapman S.B."/>
            <person name="Chen Z."/>
            <person name="Freedman E."/>
            <person name="Gellesch M."/>
            <person name="Goldberg J."/>
            <person name="Griggs A."/>
            <person name="Gujja S."/>
            <person name="Heilman E.R."/>
            <person name="Heiman D."/>
            <person name="Hepburn T."/>
            <person name="Howarth C."/>
            <person name="Jen D."/>
            <person name="Larson L."/>
            <person name="Mehta T."/>
            <person name="Neiman D."/>
            <person name="Pearson M."/>
            <person name="Roberts A."/>
            <person name="Saif S."/>
            <person name="Shea T."/>
            <person name="Shenoy N."/>
            <person name="Sisk P."/>
            <person name="Stolte C."/>
            <person name="Sykes S."/>
            <person name="Walk T."/>
            <person name="White J."/>
            <person name="Yandava C."/>
            <person name="Haas B."/>
            <person name="Nusbaum C."/>
            <person name="Birren B."/>
        </authorList>
    </citation>
    <scope>NUCLEOTIDE SEQUENCE</scope>
    <source>
        <strain evidence="9">ATCC 64411</strain>
    </source>
</reference>
<evidence type="ECO:0000256" key="4">
    <source>
        <dbReference type="ARBA" id="ARBA00022723"/>
    </source>
</evidence>
<keyword evidence="4" id="KW-0479">Metal-binding</keyword>
<dbReference type="GO" id="GO:0046872">
    <property type="term" value="F:metal ion binding"/>
    <property type="evidence" value="ECO:0007669"/>
    <property type="project" value="UniProtKB-KW"/>
</dbReference>
<dbReference type="Proteomes" id="UP000011715">
    <property type="component" value="Unassembled WGS sequence"/>
</dbReference>
<dbReference type="EMBL" id="ADBL01001822">
    <property type="status" value="NOT_ANNOTATED_CDS"/>
    <property type="molecule type" value="Genomic_DNA"/>
</dbReference>
<accession>A0A0C4E4W9</accession>
<dbReference type="GO" id="GO:0016491">
    <property type="term" value="F:oxidoreductase activity"/>
    <property type="evidence" value="ECO:0007669"/>
    <property type="project" value="UniProtKB-KW"/>
</dbReference>
<dbReference type="InterPro" id="IPR023753">
    <property type="entry name" value="FAD/NAD-binding_dom"/>
</dbReference>
<evidence type="ECO:0000256" key="1">
    <source>
        <dbReference type="ARBA" id="ARBA00001929"/>
    </source>
</evidence>
<name>A0A0C4E4W9_MAGP6</name>
<keyword evidence="7" id="KW-0411">Iron-sulfur</keyword>
<keyword evidence="11" id="KW-1185">Reference proteome</keyword>
<dbReference type="PANTHER" id="PTHR43809:SF1">
    <property type="entry name" value="NITRITE REDUCTASE (NADH) LARGE SUBUNIT"/>
    <property type="match status" value="1"/>
</dbReference>
<protein>
    <submittedName>
        <fullName evidence="9">Nitrite reductase</fullName>
    </submittedName>
</protein>
<dbReference type="Gene3D" id="3.50.50.60">
    <property type="entry name" value="FAD/NAD(P)-binding domain"/>
    <property type="match status" value="2"/>
</dbReference>
<keyword evidence="3" id="KW-0349">Heme</keyword>
<comment type="pathway">
    <text evidence="2">Nitrogen metabolism; nitrate reduction (assimilation).</text>
</comment>
<dbReference type="SUPFAM" id="SSF51905">
    <property type="entry name" value="FAD/NAD(P)-binding domain"/>
    <property type="match status" value="1"/>
</dbReference>
<dbReference type="STRING" id="644358.A0A0C4E4W9"/>
<evidence type="ECO:0000256" key="3">
    <source>
        <dbReference type="ARBA" id="ARBA00022617"/>
    </source>
</evidence>
<evidence type="ECO:0000313" key="10">
    <source>
        <dbReference type="EnsemblFungi" id="MAPG_07523T0"/>
    </source>
</evidence>
<dbReference type="OrthoDB" id="432169at2759"/>
<dbReference type="PRINTS" id="PR00368">
    <property type="entry name" value="FADPNR"/>
</dbReference>
<keyword evidence="6" id="KW-0408">Iron</keyword>
<reference evidence="9" key="3">
    <citation type="submission" date="2011-03" db="EMBL/GenBank/DDBJ databases">
        <title>Annotation of Magnaporthe poae ATCC 64411.</title>
        <authorList>
            <person name="Ma L.-J."/>
            <person name="Dead R."/>
            <person name="Young S.K."/>
            <person name="Zeng Q."/>
            <person name="Gargeya S."/>
            <person name="Fitzgerald M."/>
            <person name="Haas B."/>
            <person name="Abouelleil A."/>
            <person name="Alvarado L."/>
            <person name="Arachchi H.M."/>
            <person name="Berlin A."/>
            <person name="Brown A."/>
            <person name="Chapman S.B."/>
            <person name="Chen Z."/>
            <person name="Dunbar C."/>
            <person name="Freedman E."/>
            <person name="Gearin G."/>
            <person name="Gellesch M."/>
            <person name="Goldberg J."/>
            <person name="Griggs A."/>
            <person name="Gujja S."/>
            <person name="Heiman D."/>
            <person name="Howarth C."/>
            <person name="Larson L."/>
            <person name="Lui A."/>
            <person name="MacDonald P.J.P."/>
            <person name="Mehta T."/>
            <person name="Montmayeur A."/>
            <person name="Murphy C."/>
            <person name="Neiman D."/>
            <person name="Pearson M."/>
            <person name="Priest M."/>
            <person name="Roberts A."/>
            <person name="Saif S."/>
            <person name="Shea T."/>
            <person name="Shenoy N."/>
            <person name="Sisk P."/>
            <person name="Stolte C."/>
            <person name="Sykes S."/>
            <person name="Yandava C."/>
            <person name="Wortman J."/>
            <person name="Nusbaum C."/>
            <person name="Birren B."/>
        </authorList>
    </citation>
    <scope>NUCLEOTIDE SEQUENCE</scope>
    <source>
        <strain evidence="9">ATCC 64411</strain>
    </source>
</reference>
<evidence type="ECO:0000313" key="9">
    <source>
        <dbReference type="EMBL" id="KLU88538.1"/>
    </source>
</evidence>
<dbReference type="InterPro" id="IPR052034">
    <property type="entry name" value="NasD-like"/>
</dbReference>
<dbReference type="OMA" id="ACHINTK"/>
<dbReference type="EnsemblFungi" id="MAPG_07523T0">
    <property type="protein sequence ID" value="MAPG_07523T0"/>
    <property type="gene ID" value="MAPG_07523"/>
</dbReference>
<evidence type="ECO:0000256" key="5">
    <source>
        <dbReference type="ARBA" id="ARBA00023002"/>
    </source>
</evidence>
<dbReference type="PANTHER" id="PTHR43809">
    <property type="entry name" value="NITRITE REDUCTASE (NADH) LARGE SUBUNIT"/>
    <property type="match status" value="1"/>
</dbReference>
<evidence type="ECO:0000313" key="11">
    <source>
        <dbReference type="Proteomes" id="UP000011715"/>
    </source>
</evidence>
<dbReference type="GO" id="GO:0051536">
    <property type="term" value="F:iron-sulfur cluster binding"/>
    <property type="evidence" value="ECO:0007669"/>
    <property type="project" value="UniProtKB-KW"/>
</dbReference>
<evidence type="ECO:0000259" key="8">
    <source>
        <dbReference type="Pfam" id="PF07992"/>
    </source>
</evidence>